<evidence type="ECO:0000313" key="3">
    <source>
        <dbReference type="Proteomes" id="UP001596166"/>
    </source>
</evidence>
<organism evidence="2 3">
    <name type="scientific">Azospirillum himalayense</name>
    <dbReference type="NCBI Taxonomy" id="654847"/>
    <lineage>
        <taxon>Bacteria</taxon>
        <taxon>Pseudomonadati</taxon>
        <taxon>Pseudomonadota</taxon>
        <taxon>Alphaproteobacteria</taxon>
        <taxon>Rhodospirillales</taxon>
        <taxon>Azospirillaceae</taxon>
        <taxon>Azospirillum</taxon>
    </lineage>
</organism>
<keyword evidence="3" id="KW-1185">Reference proteome</keyword>
<reference evidence="3" key="1">
    <citation type="journal article" date="2019" name="Int. J. Syst. Evol. Microbiol.">
        <title>The Global Catalogue of Microorganisms (GCM) 10K type strain sequencing project: providing services to taxonomists for standard genome sequencing and annotation.</title>
        <authorList>
            <consortium name="The Broad Institute Genomics Platform"/>
            <consortium name="The Broad Institute Genome Sequencing Center for Infectious Disease"/>
            <person name="Wu L."/>
            <person name="Ma J."/>
        </authorList>
    </citation>
    <scope>NUCLEOTIDE SEQUENCE [LARGE SCALE GENOMIC DNA]</scope>
    <source>
        <strain evidence="3">CCUG 58760</strain>
    </source>
</reference>
<feature type="signal peptide" evidence="1">
    <location>
        <begin position="1"/>
        <end position="27"/>
    </location>
</feature>
<accession>A0ABW0GGE9</accession>
<comment type="caution">
    <text evidence="2">The sequence shown here is derived from an EMBL/GenBank/DDBJ whole genome shotgun (WGS) entry which is preliminary data.</text>
</comment>
<gene>
    <name evidence="2" type="ORF">ACFPMG_27070</name>
</gene>
<dbReference type="Proteomes" id="UP001596166">
    <property type="component" value="Unassembled WGS sequence"/>
</dbReference>
<dbReference type="EMBL" id="JBHSLC010000096">
    <property type="protein sequence ID" value="MFC5358658.1"/>
    <property type="molecule type" value="Genomic_DNA"/>
</dbReference>
<dbReference type="RefSeq" id="WP_376998319.1">
    <property type="nucleotide sequence ID" value="NZ_JBHSLC010000096.1"/>
</dbReference>
<feature type="chain" id="PRO_5045535260" evidence="1">
    <location>
        <begin position="28"/>
        <end position="128"/>
    </location>
</feature>
<evidence type="ECO:0000313" key="2">
    <source>
        <dbReference type="EMBL" id="MFC5358658.1"/>
    </source>
</evidence>
<protein>
    <submittedName>
        <fullName evidence="2">Uncharacterized protein</fullName>
    </submittedName>
</protein>
<proteinExistence type="predicted"/>
<evidence type="ECO:0000256" key="1">
    <source>
        <dbReference type="SAM" id="SignalP"/>
    </source>
</evidence>
<keyword evidence="1" id="KW-0732">Signal</keyword>
<sequence length="128" mass="13018">MMSIRLLLMGLLMLAALVLFAPSPAQAHVHSGAHGQAHDQTQSASATPIPVAGVWMGDADHAPPTDDACAGRNGLSCGGTCPMMLSGIATATAFPTPPLRVSARFRPAGLLPEGIGPPPALRPPRLAV</sequence>
<name>A0ABW0GGE9_9PROT</name>